<sequence length="141" mass="16284">MFVPSAIVLILVITDVLSDELVSFPTLLIGDVGLFSGNQSMVTFGTEGMLYEIATLFVALSLLFISFSKEEEEDEYVENIRMRSFVWAIKANTLLVILGTWFIFGTLYLELMIVFMYSMFLFFICKFNYELYKLRRTGNEE</sequence>
<protein>
    <submittedName>
        <fullName evidence="2">Uncharacterized protein</fullName>
    </submittedName>
</protein>
<evidence type="ECO:0000256" key="1">
    <source>
        <dbReference type="SAM" id="Phobius"/>
    </source>
</evidence>
<keyword evidence="1" id="KW-0472">Membrane</keyword>
<reference evidence="2 3" key="1">
    <citation type="submission" date="2009-12" db="EMBL/GenBank/DDBJ databases">
        <title>Genome Sequence of Prevotella timonensis CRIS 5C-B1.</title>
        <authorList>
            <person name="Durkin A.S."/>
            <person name="Madupu R."/>
            <person name="Torralba M."/>
            <person name="Methe B."/>
            <person name="Sutton G."/>
            <person name="Strausberg R.L."/>
            <person name="Nelson K.E."/>
        </authorList>
    </citation>
    <scope>NUCLEOTIDE SEQUENCE [LARGE SCALE GENOMIC DNA]</scope>
    <source>
        <strain evidence="2 3">CRIS 5C-B1</strain>
    </source>
</reference>
<evidence type="ECO:0000313" key="2">
    <source>
        <dbReference type="EMBL" id="EFA97505.1"/>
    </source>
</evidence>
<evidence type="ECO:0000313" key="3">
    <source>
        <dbReference type="Proteomes" id="UP000004001"/>
    </source>
</evidence>
<feature type="transmembrane region" description="Helical" evidence="1">
    <location>
        <begin position="85"/>
        <end position="105"/>
    </location>
</feature>
<comment type="caution">
    <text evidence="2">The sequence shown here is derived from an EMBL/GenBank/DDBJ whole genome shotgun (WGS) entry which is preliminary data.</text>
</comment>
<dbReference type="AlphaFoldDB" id="D1VZJ3"/>
<name>D1VZJ3_9BACT</name>
<accession>D1VZJ3</accession>
<feature type="transmembrane region" description="Helical" evidence="1">
    <location>
        <begin position="42"/>
        <end position="65"/>
    </location>
</feature>
<keyword evidence="3" id="KW-1185">Reference proteome</keyword>
<dbReference type="Proteomes" id="UP000004001">
    <property type="component" value="Unassembled WGS sequence"/>
</dbReference>
<organism evidence="2 3">
    <name type="scientific">Hoylesella timonensis CRIS 5C-B1</name>
    <dbReference type="NCBI Taxonomy" id="679189"/>
    <lineage>
        <taxon>Bacteria</taxon>
        <taxon>Pseudomonadati</taxon>
        <taxon>Bacteroidota</taxon>
        <taxon>Bacteroidia</taxon>
        <taxon>Bacteroidales</taxon>
        <taxon>Prevotellaceae</taxon>
        <taxon>Hoylesella</taxon>
    </lineage>
</organism>
<feature type="transmembrane region" description="Helical" evidence="1">
    <location>
        <begin position="111"/>
        <end position="129"/>
    </location>
</feature>
<proteinExistence type="predicted"/>
<gene>
    <name evidence="2" type="ORF">HMPREF9019_1841</name>
</gene>
<keyword evidence="1" id="KW-0812">Transmembrane</keyword>
<keyword evidence="1" id="KW-1133">Transmembrane helix</keyword>
<dbReference type="EMBL" id="ADEF01000033">
    <property type="protein sequence ID" value="EFA97505.1"/>
    <property type="molecule type" value="Genomic_DNA"/>
</dbReference>